<evidence type="ECO:0000313" key="2">
    <source>
        <dbReference type="EMBL" id="KAK9168956.1"/>
    </source>
</evidence>
<evidence type="ECO:0000256" key="1">
    <source>
        <dbReference type="SAM" id="MobiDB-lite"/>
    </source>
</evidence>
<feature type="compositionally biased region" description="Low complexity" evidence="1">
    <location>
        <begin position="212"/>
        <end position="224"/>
    </location>
</feature>
<gene>
    <name evidence="2" type="ORF">Syun_001096</name>
</gene>
<organism evidence="2 3">
    <name type="scientific">Stephania yunnanensis</name>
    <dbReference type="NCBI Taxonomy" id="152371"/>
    <lineage>
        <taxon>Eukaryota</taxon>
        <taxon>Viridiplantae</taxon>
        <taxon>Streptophyta</taxon>
        <taxon>Embryophyta</taxon>
        <taxon>Tracheophyta</taxon>
        <taxon>Spermatophyta</taxon>
        <taxon>Magnoliopsida</taxon>
        <taxon>Ranunculales</taxon>
        <taxon>Menispermaceae</taxon>
        <taxon>Menispermoideae</taxon>
        <taxon>Cissampelideae</taxon>
        <taxon>Stephania</taxon>
    </lineage>
</organism>
<feature type="compositionally biased region" description="Gly residues" evidence="1">
    <location>
        <begin position="1"/>
        <end position="10"/>
    </location>
</feature>
<accession>A0AAP0QAJ4</accession>
<comment type="caution">
    <text evidence="2">The sequence shown here is derived from an EMBL/GenBank/DDBJ whole genome shotgun (WGS) entry which is preliminary data.</text>
</comment>
<dbReference type="EMBL" id="JBBNAF010000001">
    <property type="protein sequence ID" value="KAK9168956.1"/>
    <property type="molecule type" value="Genomic_DNA"/>
</dbReference>
<feature type="compositionally biased region" description="Basic and acidic residues" evidence="1">
    <location>
        <begin position="200"/>
        <end position="210"/>
    </location>
</feature>
<feature type="region of interest" description="Disordered" evidence="1">
    <location>
        <begin position="200"/>
        <end position="239"/>
    </location>
</feature>
<dbReference type="Proteomes" id="UP001420932">
    <property type="component" value="Unassembled WGS sequence"/>
</dbReference>
<name>A0AAP0QAJ4_9MAGN</name>
<evidence type="ECO:0000313" key="3">
    <source>
        <dbReference type="Proteomes" id="UP001420932"/>
    </source>
</evidence>
<feature type="region of interest" description="Disordered" evidence="1">
    <location>
        <begin position="1"/>
        <end position="32"/>
    </location>
</feature>
<protein>
    <submittedName>
        <fullName evidence="2">Uncharacterized protein</fullName>
    </submittedName>
</protein>
<dbReference type="AlphaFoldDB" id="A0AAP0QAJ4"/>
<reference evidence="2 3" key="1">
    <citation type="submission" date="2024-01" db="EMBL/GenBank/DDBJ databases">
        <title>Genome assemblies of Stephania.</title>
        <authorList>
            <person name="Yang L."/>
        </authorList>
    </citation>
    <scope>NUCLEOTIDE SEQUENCE [LARGE SCALE GENOMIC DNA]</scope>
    <source>
        <strain evidence="2">YNDBR</strain>
        <tissue evidence="2">Leaf</tissue>
    </source>
</reference>
<proteinExistence type="predicted"/>
<sequence length="330" mass="36764">MARGWGGTQGRRGQRDRRNREGRSGGGRRGARGWEDEGGWDILGSNESIFDRNLDSFFYKNSSTNILLFNSSLRSLLCDLWFFSPQQSLVLLSAISGSSLRNNLWFFSPQQLWFFSPQPGSSLRSNSGSSLRSNLWFFSPQQSLVLLSATISGRKCVPHYDELCVIFGDDQATGGNAITGNEANIELPSLEEMCNADKSLPTKEEKDEINHSSSSGTRTGSNGQRTKRKKSSNIDANEQRLTTAANRLADAFAHTDCARLQKELRNIPELSLEDVSFNQNQELTEFSYYVSKTQVMATDKEDEHLAIENASGSIGYSAEGPYFLAIFDYP</sequence>
<keyword evidence="3" id="KW-1185">Reference proteome</keyword>